<dbReference type="Pfam" id="PF01316">
    <property type="entry name" value="Arg_repressor"/>
    <property type="match status" value="1"/>
</dbReference>
<dbReference type="InterPro" id="IPR036388">
    <property type="entry name" value="WH-like_DNA-bd_sf"/>
</dbReference>
<dbReference type="Gene3D" id="1.10.10.10">
    <property type="entry name" value="Winged helix-like DNA-binding domain superfamily/Winged helix DNA-binding domain"/>
    <property type="match status" value="1"/>
</dbReference>
<evidence type="ECO:0000256" key="8">
    <source>
        <dbReference type="NCBIfam" id="TIGR01529"/>
    </source>
</evidence>
<evidence type="ECO:0000256" key="4">
    <source>
        <dbReference type="ARBA" id="ARBA00023015"/>
    </source>
</evidence>
<dbReference type="InterPro" id="IPR020900">
    <property type="entry name" value="Arg_repress_DNA-bd"/>
</dbReference>
<evidence type="ECO:0000313" key="11">
    <source>
        <dbReference type="EMBL" id="PWJ77471.1"/>
    </source>
</evidence>
<dbReference type="SUPFAM" id="SSF55252">
    <property type="entry name" value="C-terminal domain of arginine repressor"/>
    <property type="match status" value="1"/>
</dbReference>
<evidence type="ECO:0000256" key="7">
    <source>
        <dbReference type="HAMAP-Rule" id="MF_00173"/>
    </source>
</evidence>
<evidence type="ECO:0000313" key="12">
    <source>
        <dbReference type="Proteomes" id="UP000245412"/>
    </source>
</evidence>
<dbReference type="NCBIfam" id="TIGR01529">
    <property type="entry name" value="argR_whole"/>
    <property type="match status" value="1"/>
</dbReference>
<dbReference type="InterPro" id="IPR036390">
    <property type="entry name" value="WH_DNA-bd_sf"/>
</dbReference>
<organism evidence="11 12">
    <name type="scientific">Murimonas intestini</name>
    <dbReference type="NCBI Taxonomy" id="1337051"/>
    <lineage>
        <taxon>Bacteria</taxon>
        <taxon>Bacillati</taxon>
        <taxon>Bacillota</taxon>
        <taxon>Clostridia</taxon>
        <taxon>Lachnospirales</taxon>
        <taxon>Lachnospiraceae</taxon>
        <taxon>Murimonas</taxon>
    </lineage>
</organism>
<comment type="caution">
    <text evidence="11">The sequence shown here is derived from an EMBL/GenBank/DDBJ whole genome shotgun (WGS) entry which is preliminary data.</text>
</comment>
<comment type="pathway">
    <text evidence="7">Amino-acid biosynthesis; L-arginine biosynthesis [regulation].</text>
</comment>
<name>A0AB73T751_9FIRM</name>
<proteinExistence type="inferred from homology"/>
<dbReference type="PRINTS" id="PR01467">
    <property type="entry name" value="ARGREPRESSOR"/>
</dbReference>
<keyword evidence="7" id="KW-0678">Repressor</keyword>
<keyword evidence="3 7" id="KW-0963">Cytoplasm</keyword>
<evidence type="ECO:0000256" key="2">
    <source>
        <dbReference type="ARBA" id="ARBA00008316"/>
    </source>
</evidence>
<evidence type="ECO:0000256" key="5">
    <source>
        <dbReference type="ARBA" id="ARBA00023125"/>
    </source>
</evidence>
<comment type="similarity">
    <text evidence="2 7">Belongs to the ArgR family.</text>
</comment>
<keyword evidence="6 7" id="KW-0804">Transcription</keyword>
<comment type="function">
    <text evidence="7">Regulates arginine biosynthesis genes.</text>
</comment>
<dbReference type="InterPro" id="IPR001669">
    <property type="entry name" value="Arg_repress"/>
</dbReference>
<dbReference type="GO" id="GO:0003677">
    <property type="term" value="F:DNA binding"/>
    <property type="evidence" value="ECO:0007669"/>
    <property type="project" value="UniProtKB-KW"/>
</dbReference>
<feature type="domain" description="Arginine repressor DNA-binding" evidence="9">
    <location>
        <begin position="2"/>
        <end position="67"/>
    </location>
</feature>
<keyword evidence="7" id="KW-0028">Amino-acid biosynthesis</keyword>
<dbReference type="GO" id="GO:1900079">
    <property type="term" value="P:regulation of arginine biosynthetic process"/>
    <property type="evidence" value="ECO:0007669"/>
    <property type="project" value="UniProtKB-UniRule"/>
</dbReference>
<dbReference type="GO" id="GO:0005737">
    <property type="term" value="C:cytoplasm"/>
    <property type="evidence" value="ECO:0007669"/>
    <property type="project" value="UniProtKB-SubCell"/>
</dbReference>
<keyword evidence="12" id="KW-1185">Reference proteome</keyword>
<reference evidence="11 12" key="1">
    <citation type="submission" date="2018-05" db="EMBL/GenBank/DDBJ databases">
        <authorList>
            <person name="Goeker M."/>
            <person name="Huntemann M."/>
            <person name="Clum A."/>
            <person name="Pillay M."/>
            <person name="Palaniappan K."/>
            <person name="Varghese N."/>
            <person name="Mikhailova N."/>
            <person name="Stamatis D."/>
            <person name="Reddy T."/>
            <person name="Daum C."/>
            <person name="Shapiro N."/>
            <person name="Ivanova N."/>
            <person name="Kyrpides N."/>
            <person name="Woyke T."/>
        </authorList>
    </citation>
    <scope>NUCLEOTIDE SEQUENCE [LARGE SCALE GENOMIC DNA]</scope>
    <source>
        <strain evidence="11 12">DSM 26524</strain>
    </source>
</reference>
<dbReference type="RefSeq" id="WP_109625569.1">
    <property type="nucleotide sequence ID" value="NZ_CABJAT010000007.1"/>
</dbReference>
<keyword evidence="5 7" id="KW-0238">DNA-binding</keyword>
<dbReference type="GO" id="GO:0034618">
    <property type="term" value="F:arginine binding"/>
    <property type="evidence" value="ECO:0007669"/>
    <property type="project" value="InterPro"/>
</dbReference>
<dbReference type="AlphaFoldDB" id="A0AB73T751"/>
<dbReference type="SUPFAM" id="SSF46785">
    <property type="entry name" value="Winged helix' DNA-binding domain"/>
    <property type="match status" value="1"/>
</dbReference>
<sequence length="150" mass="16506">MKIARHAKIVDLINKYDIETQEELAERLNAEGFSVTQATVSRDIRELKLTKIAVNGGRQKYAVMSPQSAAMDEKYLRVLKDGFLSMDMAQNILVVKTVSGMAMAVAAALDSMHWPEIAGCIAGDDTIMCAIRSADDTLLVMDKINKILES</sequence>
<dbReference type="EMBL" id="QGGY01000003">
    <property type="protein sequence ID" value="PWJ77471.1"/>
    <property type="molecule type" value="Genomic_DNA"/>
</dbReference>
<dbReference type="GO" id="GO:0003700">
    <property type="term" value="F:DNA-binding transcription factor activity"/>
    <property type="evidence" value="ECO:0007669"/>
    <property type="project" value="UniProtKB-UniRule"/>
</dbReference>
<dbReference type="HAMAP" id="MF_00173">
    <property type="entry name" value="Arg_repressor"/>
    <property type="match status" value="1"/>
</dbReference>
<evidence type="ECO:0000256" key="1">
    <source>
        <dbReference type="ARBA" id="ARBA00004496"/>
    </source>
</evidence>
<keyword evidence="7" id="KW-0055">Arginine biosynthesis</keyword>
<dbReference type="PANTHER" id="PTHR34471">
    <property type="entry name" value="ARGININE REPRESSOR"/>
    <property type="match status" value="1"/>
</dbReference>
<dbReference type="Gene3D" id="3.30.1360.40">
    <property type="match status" value="1"/>
</dbReference>
<evidence type="ECO:0000256" key="6">
    <source>
        <dbReference type="ARBA" id="ARBA00023163"/>
    </source>
</evidence>
<dbReference type="InterPro" id="IPR036251">
    <property type="entry name" value="Arg_repress_C_sf"/>
</dbReference>
<keyword evidence="4 7" id="KW-0805">Transcription regulation</keyword>
<dbReference type="GO" id="GO:0006526">
    <property type="term" value="P:L-arginine biosynthetic process"/>
    <property type="evidence" value="ECO:0007669"/>
    <property type="project" value="UniProtKB-KW"/>
</dbReference>
<evidence type="ECO:0000259" key="9">
    <source>
        <dbReference type="Pfam" id="PF01316"/>
    </source>
</evidence>
<protein>
    <recommendedName>
        <fullName evidence="7 8">Arginine repressor</fullName>
    </recommendedName>
</protein>
<feature type="domain" description="Arginine repressor C-terminal" evidence="10">
    <location>
        <begin position="79"/>
        <end position="145"/>
    </location>
</feature>
<accession>A0AB73T751</accession>
<dbReference type="Pfam" id="PF02863">
    <property type="entry name" value="Arg_repressor_C"/>
    <property type="match status" value="1"/>
</dbReference>
<dbReference type="InterPro" id="IPR020899">
    <property type="entry name" value="Arg_repress_C"/>
</dbReference>
<dbReference type="Proteomes" id="UP000245412">
    <property type="component" value="Unassembled WGS sequence"/>
</dbReference>
<dbReference type="GO" id="GO:0051259">
    <property type="term" value="P:protein complex oligomerization"/>
    <property type="evidence" value="ECO:0007669"/>
    <property type="project" value="InterPro"/>
</dbReference>
<evidence type="ECO:0000259" key="10">
    <source>
        <dbReference type="Pfam" id="PF02863"/>
    </source>
</evidence>
<comment type="subcellular location">
    <subcellularLocation>
        <location evidence="1 7">Cytoplasm</location>
    </subcellularLocation>
</comment>
<gene>
    <name evidence="7" type="primary">argR</name>
    <name evidence="11" type="ORF">C7383_103316</name>
</gene>
<dbReference type="PANTHER" id="PTHR34471:SF1">
    <property type="entry name" value="ARGININE REPRESSOR"/>
    <property type="match status" value="1"/>
</dbReference>
<evidence type="ECO:0000256" key="3">
    <source>
        <dbReference type="ARBA" id="ARBA00022490"/>
    </source>
</evidence>